<evidence type="ECO:0000256" key="2">
    <source>
        <dbReference type="ARBA" id="ARBA00007079"/>
    </source>
</evidence>
<evidence type="ECO:0000256" key="6">
    <source>
        <dbReference type="ARBA" id="ARBA00023065"/>
    </source>
</evidence>
<dbReference type="GO" id="GO:0015743">
    <property type="term" value="P:malate transport"/>
    <property type="evidence" value="ECO:0007669"/>
    <property type="project" value="InterPro"/>
</dbReference>
<evidence type="ECO:0000256" key="7">
    <source>
        <dbReference type="ARBA" id="ARBA00023136"/>
    </source>
</evidence>
<keyword evidence="6" id="KW-0406">Ion transport</keyword>
<keyword evidence="7" id="KW-0472">Membrane</keyword>
<organism evidence="9 10">
    <name type="scientific">Vitis vinifera</name>
    <name type="common">Grape</name>
    <dbReference type="NCBI Taxonomy" id="29760"/>
    <lineage>
        <taxon>Eukaryota</taxon>
        <taxon>Viridiplantae</taxon>
        <taxon>Streptophyta</taxon>
        <taxon>Embryophyta</taxon>
        <taxon>Tracheophyta</taxon>
        <taxon>Spermatophyta</taxon>
        <taxon>Magnoliopsida</taxon>
        <taxon>eudicotyledons</taxon>
        <taxon>Gunneridae</taxon>
        <taxon>Pentapetalae</taxon>
        <taxon>rosids</taxon>
        <taxon>Vitales</taxon>
        <taxon>Vitaceae</taxon>
        <taxon>Viteae</taxon>
        <taxon>Vitis</taxon>
    </lineage>
</organism>
<dbReference type="GO" id="GO:0016020">
    <property type="term" value="C:membrane"/>
    <property type="evidence" value="ECO:0007669"/>
    <property type="project" value="UniProtKB-SubCell"/>
</dbReference>
<evidence type="ECO:0000256" key="4">
    <source>
        <dbReference type="ARBA" id="ARBA00022692"/>
    </source>
</evidence>
<dbReference type="Proteomes" id="UP000288805">
    <property type="component" value="Unassembled WGS sequence"/>
</dbReference>
<dbReference type="EMBL" id="QGNW01000188">
    <property type="protein sequence ID" value="RVW86951.1"/>
    <property type="molecule type" value="Genomic_DNA"/>
</dbReference>
<name>A0A438HR64_VITVI</name>
<comment type="subcellular location">
    <subcellularLocation>
        <location evidence="1">Membrane</location>
        <topology evidence="1">Multi-pass membrane protein</topology>
    </subcellularLocation>
</comment>
<gene>
    <name evidence="9" type="primary">ALMT8_3</name>
    <name evidence="9" type="ORF">CK203_043467</name>
</gene>
<protein>
    <submittedName>
        <fullName evidence="9">Aluminum-activated malate transporter 8</fullName>
    </submittedName>
</protein>
<keyword evidence="4" id="KW-0812">Transmembrane</keyword>
<evidence type="ECO:0000256" key="5">
    <source>
        <dbReference type="ARBA" id="ARBA00022989"/>
    </source>
</evidence>
<dbReference type="PANTHER" id="PTHR31086">
    <property type="entry name" value="ALUMINUM-ACTIVATED MALATE TRANSPORTER 10"/>
    <property type="match status" value="1"/>
</dbReference>
<dbReference type="AlphaFoldDB" id="A0A438HR64"/>
<proteinExistence type="inferred from homology"/>
<evidence type="ECO:0000256" key="1">
    <source>
        <dbReference type="ARBA" id="ARBA00004141"/>
    </source>
</evidence>
<dbReference type="Pfam" id="PF11744">
    <property type="entry name" value="ALMT"/>
    <property type="match status" value="1"/>
</dbReference>
<evidence type="ECO:0000256" key="3">
    <source>
        <dbReference type="ARBA" id="ARBA00022448"/>
    </source>
</evidence>
<comment type="caution">
    <text evidence="9">The sequence shown here is derived from an EMBL/GenBank/DDBJ whole genome shotgun (WGS) entry which is preliminary data.</text>
</comment>
<accession>A0A438HR64</accession>
<keyword evidence="3" id="KW-0813">Transport</keyword>
<evidence type="ECO:0000313" key="10">
    <source>
        <dbReference type="Proteomes" id="UP000288805"/>
    </source>
</evidence>
<dbReference type="GO" id="GO:0034220">
    <property type="term" value="P:monoatomic ion transmembrane transport"/>
    <property type="evidence" value="ECO:0007669"/>
    <property type="project" value="UniProtKB-KW"/>
</dbReference>
<keyword evidence="5" id="KW-1133">Transmembrane helix</keyword>
<keyword evidence="8" id="KW-0407">Ion channel</keyword>
<reference evidence="9 10" key="1">
    <citation type="journal article" date="2018" name="PLoS Genet.">
        <title>Population sequencing reveals clonal diversity and ancestral inbreeding in the grapevine cultivar Chardonnay.</title>
        <authorList>
            <person name="Roach M.J."/>
            <person name="Johnson D.L."/>
            <person name="Bohlmann J."/>
            <person name="van Vuuren H.J."/>
            <person name="Jones S.J."/>
            <person name="Pretorius I.S."/>
            <person name="Schmidt S.A."/>
            <person name="Borneman A.R."/>
        </authorList>
    </citation>
    <scope>NUCLEOTIDE SEQUENCE [LARGE SCALE GENOMIC DNA]</scope>
    <source>
        <strain evidence="10">cv. Chardonnay</strain>
        <tissue evidence="9">Leaf</tissue>
    </source>
</reference>
<evidence type="ECO:0000256" key="8">
    <source>
        <dbReference type="ARBA" id="ARBA00023303"/>
    </source>
</evidence>
<dbReference type="InterPro" id="IPR020966">
    <property type="entry name" value="ALMT"/>
</dbReference>
<sequence length="103" mass="11107">MTRESGKALKELAATIRTMTRSTSMDFHIENSKGAAKNLMSLLETGLLEDSTTLLEIIPAVAVASTVMDIVTCTERISDAVKELASLAHFKSTRSPVVTPEEP</sequence>
<comment type="similarity">
    <text evidence="2">Belongs to the aromatic acid exporter (TC 2.A.85) family.</text>
</comment>
<evidence type="ECO:0000313" key="9">
    <source>
        <dbReference type="EMBL" id="RVW86951.1"/>
    </source>
</evidence>